<keyword evidence="2" id="KW-1185">Reference proteome</keyword>
<dbReference type="RefSeq" id="WP_013943181.1">
    <property type="nucleotide sequence ID" value="NC_015713.1"/>
</dbReference>
<dbReference type="KEGG" id="sng:SNE_A08370"/>
<dbReference type="STRING" id="331113.SNE_A08370"/>
<protein>
    <submittedName>
        <fullName evidence="1">Pyridine nucleotide-disulfide oxidoreductase</fullName>
    </submittedName>
</protein>
<organism evidence="1 2">
    <name type="scientific">Simkania negevensis (strain ATCC VR-1471 / DSM 27360 / Z)</name>
    <dbReference type="NCBI Taxonomy" id="331113"/>
    <lineage>
        <taxon>Bacteria</taxon>
        <taxon>Pseudomonadati</taxon>
        <taxon>Chlamydiota</taxon>
        <taxon>Chlamydiia</taxon>
        <taxon>Parachlamydiales</taxon>
        <taxon>Simkaniaceae</taxon>
        <taxon>Simkania</taxon>
    </lineage>
</organism>
<dbReference type="Pfam" id="PF13738">
    <property type="entry name" value="Pyr_redox_3"/>
    <property type="match status" value="1"/>
</dbReference>
<dbReference type="InterPro" id="IPR036188">
    <property type="entry name" value="FAD/NAD-bd_sf"/>
</dbReference>
<dbReference type="InterPro" id="IPR053275">
    <property type="entry name" value="Agnestin_monoxygenase"/>
</dbReference>
<reference key="1">
    <citation type="journal article" date="2011" name="Mol. Biol. Evol.">
        <title>Unity in variety -- the pan-genome of the Chlamydiae.</title>
        <authorList>
            <person name="Collingro A."/>
            <person name="Tischler P."/>
            <person name="Weinmaier T."/>
            <person name="Penz T."/>
            <person name="Heinz E."/>
            <person name="Brunham R.C."/>
            <person name="Read T.D."/>
            <person name="Bavoil P.M."/>
            <person name="Sachse K."/>
            <person name="Kahane S."/>
            <person name="Friedman M.G."/>
            <person name="Rattei T."/>
            <person name="Myers G.S.A."/>
            <person name="Horn M."/>
        </authorList>
    </citation>
    <scope>NUCLEOTIDE SEQUENCE</scope>
    <source>
        <strain>Z</strain>
    </source>
</reference>
<accession>F8L7I1</accession>
<dbReference type="EMBL" id="FR872582">
    <property type="protein sequence ID" value="CCB88714.1"/>
    <property type="molecule type" value="Genomic_DNA"/>
</dbReference>
<evidence type="ECO:0000313" key="2">
    <source>
        <dbReference type="Proteomes" id="UP000000496"/>
    </source>
</evidence>
<dbReference type="PRINTS" id="PR00411">
    <property type="entry name" value="PNDRDTASEI"/>
</dbReference>
<reference evidence="1 2" key="2">
    <citation type="journal article" date="2011" name="Mol. Biol. Evol.">
        <title>Unity in variety--the pan-genome of the Chlamydiae.</title>
        <authorList>
            <person name="Collingro A."/>
            <person name="Tischler P."/>
            <person name="Weinmaier T."/>
            <person name="Penz T."/>
            <person name="Heinz E."/>
            <person name="Brunham R.C."/>
            <person name="Read T.D."/>
            <person name="Bavoil P.M."/>
            <person name="Sachse K."/>
            <person name="Kahane S."/>
            <person name="Friedman M.G."/>
            <person name="Rattei T."/>
            <person name="Myers G.S."/>
            <person name="Horn M."/>
        </authorList>
    </citation>
    <scope>NUCLEOTIDE SEQUENCE [LARGE SCALE GENOMIC DNA]</scope>
    <source>
        <strain evidence="2">ATCC VR-1471 / Z</strain>
    </source>
</reference>
<dbReference type="eggNOG" id="COG2072">
    <property type="taxonomic scope" value="Bacteria"/>
</dbReference>
<dbReference type="Gene3D" id="3.50.50.60">
    <property type="entry name" value="FAD/NAD(P)-binding domain"/>
    <property type="match status" value="1"/>
</dbReference>
<sequence>MVKTFEWAVVGAGPAGIAAVGKLMDRGVKPENIIWVDPAFKVGDLGSKWREVSSNTSVKLFWQFLKTCKAFNYDKAPPFEIEKLAPEKTCLLRYIADPLQWVTDHLCETVTTFKSEIHFLEQENQLWHLKGHQKNFSAKSVILALGAQPKKLDFPNLKEIPLEQALDKSKLPNLEGETVAVFGASHSAMIVLQNLLSASAKKVINFYQSPLKFAVFFEDWILFDNTGLKGQSAEWARRHILGKLPENLERVQSSDPEFHKILAQCQSVVYTIGFERRALPKVHQMGPLTHNEYNGIIAPGLFGLGIGFPQRVEDCYGNVEYNVGLWKFMLYLDKVLPLWTRYGLGD</sequence>
<dbReference type="AlphaFoldDB" id="F8L7I1"/>
<dbReference type="SUPFAM" id="SSF51905">
    <property type="entry name" value="FAD/NAD(P)-binding domain"/>
    <property type="match status" value="1"/>
</dbReference>
<dbReference type="PANTHER" id="PTHR38688:SF1">
    <property type="entry name" value="FAD_NAD(P)-BINDING DOMAIN-CONTAINING PROTEIN"/>
    <property type="match status" value="1"/>
</dbReference>
<dbReference type="PANTHER" id="PTHR38688">
    <property type="entry name" value="PYR_REDOX_2 DOMAIN-CONTAINING PROTEIN"/>
    <property type="match status" value="1"/>
</dbReference>
<proteinExistence type="predicted"/>
<evidence type="ECO:0000313" key="1">
    <source>
        <dbReference type="EMBL" id="CCB88714.1"/>
    </source>
</evidence>
<dbReference type="Proteomes" id="UP000000496">
    <property type="component" value="Chromosome gsn.131"/>
</dbReference>
<dbReference type="HOGENOM" id="CLU_033663_0_0_0"/>
<name>F8L7I1_SIMNZ</name>
<dbReference type="OrthoDB" id="4680340at2"/>
<gene>
    <name evidence="1" type="ordered locus">SNE_A08370</name>
</gene>
<dbReference type="PRINTS" id="PR00368">
    <property type="entry name" value="FADPNR"/>
</dbReference>